<dbReference type="EMBL" id="AXCW01000012">
    <property type="protein sequence ID" value="EYR64913.1"/>
    <property type="molecule type" value="Genomic_DNA"/>
</dbReference>
<dbReference type="InterPro" id="IPR023286">
    <property type="entry name" value="ABATE_dom_sf"/>
</dbReference>
<feature type="domain" description="Zinc finger CGNR" evidence="1">
    <location>
        <begin position="137"/>
        <end position="179"/>
    </location>
</feature>
<accession>A0A021VUW4</accession>
<dbReference type="SUPFAM" id="SSF160904">
    <property type="entry name" value="Jann2411-like"/>
    <property type="match status" value="1"/>
</dbReference>
<dbReference type="Gene3D" id="1.10.3300.10">
    <property type="entry name" value="Jann2411-like domain"/>
    <property type="match status" value="1"/>
</dbReference>
<dbReference type="InterPro" id="IPR021005">
    <property type="entry name" value="Znf_CGNR"/>
</dbReference>
<dbReference type="OrthoDB" id="3531194at2"/>
<dbReference type="Proteomes" id="UP000019753">
    <property type="component" value="Unassembled WGS sequence"/>
</dbReference>
<reference evidence="2 3" key="1">
    <citation type="submission" date="2014-01" db="EMBL/GenBank/DDBJ databases">
        <title>Actinotalea ferrariae CF5-4.</title>
        <authorList>
            <person name="Chen F."/>
            <person name="Li Y."/>
            <person name="Wang G."/>
        </authorList>
    </citation>
    <scope>NUCLEOTIDE SEQUENCE [LARGE SCALE GENOMIC DNA]</scope>
    <source>
        <strain evidence="2 3">CF5-4</strain>
    </source>
</reference>
<dbReference type="AlphaFoldDB" id="A0A021VUW4"/>
<evidence type="ECO:0000259" key="1">
    <source>
        <dbReference type="Pfam" id="PF11706"/>
    </source>
</evidence>
<organism evidence="2 3">
    <name type="scientific">Actinotalea ferrariae CF5-4</name>
    <dbReference type="NCBI Taxonomy" id="948458"/>
    <lineage>
        <taxon>Bacteria</taxon>
        <taxon>Bacillati</taxon>
        <taxon>Actinomycetota</taxon>
        <taxon>Actinomycetes</taxon>
        <taxon>Micrococcales</taxon>
        <taxon>Cellulomonadaceae</taxon>
        <taxon>Actinotalea</taxon>
    </lineage>
</organism>
<dbReference type="InterPro" id="IPR010852">
    <property type="entry name" value="ABATE"/>
</dbReference>
<dbReference type="Pfam" id="PF11706">
    <property type="entry name" value="zf-CGNR"/>
    <property type="match status" value="1"/>
</dbReference>
<keyword evidence="3" id="KW-1185">Reference proteome</keyword>
<comment type="caution">
    <text evidence="2">The sequence shown here is derived from an EMBL/GenBank/DDBJ whole genome shotgun (WGS) entry which is preliminary data.</text>
</comment>
<proteinExistence type="predicted"/>
<dbReference type="Pfam" id="PF07336">
    <property type="entry name" value="ABATE"/>
    <property type="match status" value="1"/>
</dbReference>
<evidence type="ECO:0000313" key="2">
    <source>
        <dbReference type="EMBL" id="EYR64913.1"/>
    </source>
</evidence>
<protein>
    <recommendedName>
        <fullName evidence="1">Zinc finger CGNR domain-containing protein</fullName>
    </recommendedName>
</protein>
<dbReference type="PANTHER" id="PTHR35525">
    <property type="entry name" value="BLL6575 PROTEIN"/>
    <property type="match status" value="1"/>
</dbReference>
<gene>
    <name evidence="2" type="ORF">N866_02070</name>
</gene>
<name>A0A021VUW4_9CELL</name>
<dbReference type="PANTHER" id="PTHR35525:SF3">
    <property type="entry name" value="BLL6575 PROTEIN"/>
    <property type="match status" value="1"/>
</dbReference>
<dbReference type="RefSeq" id="WP_034222023.1">
    <property type="nucleotide sequence ID" value="NZ_AXCW01000012.1"/>
</dbReference>
<sequence length="189" mass="20904">MVFAHDTEVALATVAALVNTTPGPGRPDRLGTPPDLDAFVRTWDFSGSRTHDEAELRAVQALRPELRRLWTCGEVDVVVRGANELLASAAALPQLVRHDGWGWHLHATTPDRPLATRMAVEAAMAFVDVVRGDELGRLRDCAAEDCEDVHVDLSRNRSRRFCGPTCGNRTHVAAYRARHARPTTEPRRL</sequence>
<evidence type="ECO:0000313" key="3">
    <source>
        <dbReference type="Proteomes" id="UP000019753"/>
    </source>
</evidence>